<dbReference type="GO" id="GO:0097163">
    <property type="term" value="F:sulfur carrier activity"/>
    <property type="evidence" value="ECO:0007669"/>
    <property type="project" value="UniProtKB-UniRule"/>
</dbReference>
<evidence type="ECO:0000256" key="3">
    <source>
        <dbReference type="HAMAP-Rule" id="MF_00187"/>
    </source>
</evidence>
<dbReference type="Pfam" id="PF02634">
    <property type="entry name" value="FdhD-NarQ"/>
    <property type="match status" value="1"/>
</dbReference>
<dbReference type="NCBIfam" id="TIGR00129">
    <property type="entry name" value="fdhD_narQ"/>
    <property type="match status" value="1"/>
</dbReference>
<evidence type="ECO:0000256" key="1">
    <source>
        <dbReference type="ARBA" id="ARBA00022490"/>
    </source>
</evidence>
<comment type="subcellular location">
    <subcellularLocation>
        <location evidence="3">Cytoplasm</location>
    </subcellularLocation>
</comment>
<evidence type="ECO:0000313" key="5">
    <source>
        <dbReference type="Proteomes" id="UP000450917"/>
    </source>
</evidence>
<feature type="active site" description="Cysteine persulfide intermediate" evidence="3">
    <location>
        <position position="107"/>
    </location>
</feature>
<dbReference type="GO" id="GO:0016783">
    <property type="term" value="F:sulfurtransferase activity"/>
    <property type="evidence" value="ECO:0007669"/>
    <property type="project" value="InterPro"/>
</dbReference>
<keyword evidence="4" id="KW-0808">Transferase</keyword>
<dbReference type="InterPro" id="IPR016193">
    <property type="entry name" value="Cytidine_deaminase-like"/>
</dbReference>
<dbReference type="InterPro" id="IPR003786">
    <property type="entry name" value="FdhD"/>
</dbReference>
<evidence type="ECO:0000313" key="4">
    <source>
        <dbReference type="EMBL" id="MUG69489.1"/>
    </source>
</evidence>
<name>A0A7X3CS00_9BACL</name>
<comment type="caution">
    <text evidence="3">Lacks conserved residue(s) required for the propagation of feature annotation.</text>
</comment>
<dbReference type="HAMAP" id="MF_00187">
    <property type="entry name" value="FdhD"/>
    <property type="match status" value="1"/>
</dbReference>
<accession>A0A7X3CS00</accession>
<comment type="caution">
    <text evidence="4">The sequence shown here is derived from an EMBL/GenBank/DDBJ whole genome shotgun (WGS) entry which is preliminary data.</text>
</comment>
<keyword evidence="5" id="KW-1185">Reference proteome</keyword>
<keyword evidence="1 3" id="KW-0963">Cytoplasm</keyword>
<dbReference type="PANTHER" id="PTHR30592:SF1">
    <property type="entry name" value="SULFUR CARRIER PROTEIN FDHD"/>
    <property type="match status" value="1"/>
</dbReference>
<comment type="similarity">
    <text evidence="3">Belongs to the FdhD family.</text>
</comment>
<dbReference type="Proteomes" id="UP000450917">
    <property type="component" value="Unassembled WGS sequence"/>
</dbReference>
<dbReference type="PIRSF" id="PIRSF015626">
    <property type="entry name" value="FdhD"/>
    <property type="match status" value="1"/>
</dbReference>
<dbReference type="Gene3D" id="3.40.140.10">
    <property type="entry name" value="Cytidine Deaminase, domain 2"/>
    <property type="match status" value="1"/>
</dbReference>
<reference evidence="4 5" key="1">
    <citation type="submission" date="2019-11" db="EMBL/GenBank/DDBJ databases">
        <title>Draft genome sequences of five Paenibacillus species of dairy origin.</title>
        <authorList>
            <person name="Olajide A.M."/>
            <person name="Chen S."/>
            <person name="Lapointe G."/>
        </authorList>
    </citation>
    <scope>NUCLEOTIDE SEQUENCE [LARGE SCALE GENOMIC DNA]</scope>
    <source>
        <strain evidence="4 5">2CS3</strain>
    </source>
</reference>
<sequence>MTRKLTTHWHMMKFSGQGAIEQEDEIAEEFPLTLYVDGEEFATIVCSPTELTDLVVGFLASEGVIRQADELKTMSVDEDRGIAYVELIRPQSVGKEYYAKRFIGSCCGKSRQFYFQNDVRTAKTSVSQIRIKPEQVYSLMETLQRSSVDFRNTGGLHNAALCSVTDVLATRADIGRHNALDKLFGHCLRNRWRTSDKIIAFSGRLSSEVVLKAAKIGVGVMLSKSAPTDLALSLADDLGITCVGFIRGSSMNVYTHRERIASPDVEV</sequence>
<gene>
    <name evidence="3 4" type="primary">fdhD</name>
    <name evidence="4" type="ORF">GNP93_02240</name>
</gene>
<dbReference type="RefSeq" id="WP_155613883.1">
    <property type="nucleotide sequence ID" value="NZ_WNZX01000001.1"/>
</dbReference>
<dbReference type="GO" id="GO:0006777">
    <property type="term" value="P:Mo-molybdopterin cofactor biosynthetic process"/>
    <property type="evidence" value="ECO:0007669"/>
    <property type="project" value="UniProtKB-UniRule"/>
</dbReference>
<protein>
    <recommendedName>
        <fullName evidence="3">Sulfur carrier protein FdhD</fullName>
    </recommendedName>
</protein>
<dbReference type="EMBL" id="WNZX01000001">
    <property type="protein sequence ID" value="MUG69489.1"/>
    <property type="molecule type" value="Genomic_DNA"/>
</dbReference>
<proteinExistence type="inferred from homology"/>
<dbReference type="GO" id="GO:0005737">
    <property type="term" value="C:cytoplasm"/>
    <property type="evidence" value="ECO:0007669"/>
    <property type="project" value="UniProtKB-SubCell"/>
</dbReference>
<dbReference type="PANTHER" id="PTHR30592">
    <property type="entry name" value="FORMATE DEHYDROGENASE"/>
    <property type="match status" value="1"/>
</dbReference>
<keyword evidence="2 3" id="KW-0501">Molybdenum cofactor biosynthesis</keyword>
<evidence type="ECO:0000256" key="2">
    <source>
        <dbReference type="ARBA" id="ARBA00023150"/>
    </source>
</evidence>
<comment type="function">
    <text evidence="3">Required for formate dehydrogenase (FDH) activity. Acts as a sulfur carrier protein that transfers sulfur from IscS to the molybdenum cofactor prior to its insertion into FDH.</text>
</comment>
<dbReference type="SUPFAM" id="SSF53927">
    <property type="entry name" value="Cytidine deaminase-like"/>
    <property type="match status" value="1"/>
</dbReference>
<dbReference type="Gene3D" id="3.10.20.10">
    <property type="match status" value="1"/>
</dbReference>
<dbReference type="AlphaFoldDB" id="A0A7X3CS00"/>
<organism evidence="4 5">
    <name type="scientific">Paenibacillus validus</name>
    <dbReference type="NCBI Taxonomy" id="44253"/>
    <lineage>
        <taxon>Bacteria</taxon>
        <taxon>Bacillati</taxon>
        <taxon>Bacillota</taxon>
        <taxon>Bacilli</taxon>
        <taxon>Bacillales</taxon>
        <taxon>Paenibacillaceae</taxon>
        <taxon>Paenibacillus</taxon>
    </lineage>
</organism>